<gene>
    <name evidence="2" type="ORF">F0919_11820</name>
</gene>
<protein>
    <submittedName>
        <fullName evidence="2">Alpha/beta hydrolase</fullName>
    </submittedName>
</protein>
<dbReference type="Proteomes" id="UP000323632">
    <property type="component" value="Unassembled WGS sequence"/>
</dbReference>
<dbReference type="AlphaFoldDB" id="A0A5M6CDU7"/>
<comment type="caution">
    <text evidence="2">The sequence shown here is derived from an EMBL/GenBank/DDBJ whole genome shotgun (WGS) entry which is preliminary data.</text>
</comment>
<dbReference type="GO" id="GO:0016787">
    <property type="term" value="F:hydrolase activity"/>
    <property type="evidence" value="ECO:0007669"/>
    <property type="project" value="UniProtKB-KW"/>
</dbReference>
<reference evidence="2 3" key="1">
    <citation type="submission" date="2019-09" db="EMBL/GenBank/DDBJ databases">
        <title>Genome sequence and assembly of Taibaiella sp.</title>
        <authorList>
            <person name="Chhetri G."/>
        </authorList>
    </citation>
    <scope>NUCLEOTIDE SEQUENCE [LARGE SCALE GENOMIC DNA]</scope>
    <source>
        <strain evidence="2 3">KVB11</strain>
    </source>
</reference>
<dbReference type="EMBL" id="VWSH01000003">
    <property type="protein sequence ID" value="KAA5533227.1"/>
    <property type="molecule type" value="Genomic_DNA"/>
</dbReference>
<keyword evidence="3" id="KW-1185">Reference proteome</keyword>
<dbReference type="SUPFAM" id="SSF53474">
    <property type="entry name" value="alpha/beta-Hydrolases"/>
    <property type="match status" value="1"/>
</dbReference>
<organism evidence="2 3">
    <name type="scientific">Taibaiella lutea</name>
    <dbReference type="NCBI Taxonomy" id="2608001"/>
    <lineage>
        <taxon>Bacteria</taxon>
        <taxon>Pseudomonadati</taxon>
        <taxon>Bacteroidota</taxon>
        <taxon>Chitinophagia</taxon>
        <taxon>Chitinophagales</taxon>
        <taxon>Chitinophagaceae</taxon>
        <taxon>Taibaiella</taxon>
    </lineage>
</organism>
<dbReference type="InterPro" id="IPR029058">
    <property type="entry name" value="AB_hydrolase_fold"/>
</dbReference>
<feature type="domain" description="AB hydrolase-1" evidence="1">
    <location>
        <begin position="40"/>
        <end position="200"/>
    </location>
</feature>
<dbReference type="Pfam" id="PF12697">
    <property type="entry name" value="Abhydrolase_6"/>
    <property type="match status" value="1"/>
</dbReference>
<dbReference type="Gene3D" id="3.40.50.1820">
    <property type="entry name" value="alpha/beta hydrolase"/>
    <property type="match status" value="1"/>
</dbReference>
<proteinExistence type="predicted"/>
<sequence>MTNYDEYLLSGLGADYRAFQRLYLSGYNLVFIEWIASLKDESLSDYAKRLLPQIKDERPVLIGLSFGGMVALELSKLIKPAALILISSARNKDDLHTSFPWLMKFNVLKLLPEFLLKRSNFILEYLMGINRNEDRKILAEIIADTNASFLIWALSAMSKWENQALPEHLIEIHGTADRLIPFRRTKYMKAIEGGGHLMILNKAGTIQKIILDYLYHLK</sequence>
<evidence type="ECO:0000313" key="3">
    <source>
        <dbReference type="Proteomes" id="UP000323632"/>
    </source>
</evidence>
<evidence type="ECO:0000313" key="2">
    <source>
        <dbReference type="EMBL" id="KAA5533227.1"/>
    </source>
</evidence>
<dbReference type="InterPro" id="IPR000073">
    <property type="entry name" value="AB_hydrolase_1"/>
</dbReference>
<accession>A0A5M6CDU7</accession>
<keyword evidence="2" id="KW-0378">Hydrolase</keyword>
<evidence type="ECO:0000259" key="1">
    <source>
        <dbReference type="Pfam" id="PF12697"/>
    </source>
</evidence>
<name>A0A5M6CDU7_9BACT</name>